<sequence>MPQRDDDEPVFKKSNWGTSRYVYNPDNPVGLALTILSVVLALVTIFMMNERKGPFAVPEEPSWSPSIDDDPVYPWEKGDETTPSETPEPSVDAKPSGSAAQPPGRTVPSGMSGGS</sequence>
<gene>
    <name evidence="3" type="ORF">SAMN05421870_1173</name>
</gene>
<keyword evidence="2" id="KW-0812">Transmembrane</keyword>
<protein>
    <submittedName>
        <fullName evidence="3">Uncharacterized protein</fullName>
    </submittedName>
</protein>
<dbReference type="EMBL" id="FOGO01000017">
    <property type="protein sequence ID" value="SES31835.1"/>
    <property type="molecule type" value="Genomic_DNA"/>
</dbReference>
<reference evidence="4" key="1">
    <citation type="submission" date="2016-10" db="EMBL/GenBank/DDBJ databases">
        <authorList>
            <person name="Varghese N."/>
            <person name="Submissions S."/>
        </authorList>
    </citation>
    <scope>NUCLEOTIDE SEQUENCE [LARGE SCALE GENOMIC DNA]</scope>
    <source>
        <strain evidence="4">CGMCC 4.6825</strain>
    </source>
</reference>
<dbReference type="Proteomes" id="UP000182841">
    <property type="component" value="Unassembled WGS sequence"/>
</dbReference>
<accession>A0A1H9WDB1</accession>
<proteinExistence type="predicted"/>
<keyword evidence="2" id="KW-0472">Membrane</keyword>
<evidence type="ECO:0000256" key="1">
    <source>
        <dbReference type="SAM" id="MobiDB-lite"/>
    </source>
</evidence>
<dbReference type="RefSeq" id="WP_075003033.1">
    <property type="nucleotide sequence ID" value="NZ_FOGO01000017.1"/>
</dbReference>
<feature type="region of interest" description="Disordered" evidence="1">
    <location>
        <begin position="54"/>
        <end position="115"/>
    </location>
</feature>
<keyword evidence="2" id="KW-1133">Transmembrane helix</keyword>
<keyword evidence="4" id="KW-1185">Reference proteome</keyword>
<dbReference type="AlphaFoldDB" id="A0A1H9WDB1"/>
<evidence type="ECO:0000256" key="2">
    <source>
        <dbReference type="SAM" id="Phobius"/>
    </source>
</evidence>
<feature type="transmembrane region" description="Helical" evidence="2">
    <location>
        <begin position="29"/>
        <end position="48"/>
    </location>
</feature>
<evidence type="ECO:0000313" key="4">
    <source>
        <dbReference type="Proteomes" id="UP000182841"/>
    </source>
</evidence>
<evidence type="ECO:0000313" key="3">
    <source>
        <dbReference type="EMBL" id="SES31835.1"/>
    </source>
</evidence>
<organism evidence="3 4">
    <name type="scientific">Streptomyces qinglanensis</name>
    <dbReference type="NCBI Taxonomy" id="943816"/>
    <lineage>
        <taxon>Bacteria</taxon>
        <taxon>Bacillati</taxon>
        <taxon>Actinomycetota</taxon>
        <taxon>Actinomycetes</taxon>
        <taxon>Kitasatosporales</taxon>
        <taxon>Streptomycetaceae</taxon>
        <taxon>Streptomyces</taxon>
    </lineage>
</organism>
<name>A0A1H9WDB1_9ACTN</name>